<proteinExistence type="predicted"/>
<dbReference type="AlphaFoldDB" id="A0A532UZ00"/>
<keyword evidence="1" id="KW-0812">Transmembrane</keyword>
<evidence type="ECO:0000313" key="2">
    <source>
        <dbReference type="EMBL" id="TKJ39977.1"/>
    </source>
</evidence>
<gene>
    <name evidence="2" type="ORF">CEE37_09580</name>
</gene>
<protein>
    <submittedName>
        <fullName evidence="2">Uncharacterized protein</fullName>
    </submittedName>
</protein>
<feature type="transmembrane region" description="Helical" evidence="1">
    <location>
        <begin position="20"/>
        <end position="46"/>
    </location>
</feature>
<dbReference type="Proteomes" id="UP000319619">
    <property type="component" value="Unassembled WGS sequence"/>
</dbReference>
<reference evidence="2 3" key="1">
    <citation type="submission" date="2017-06" db="EMBL/GenBank/DDBJ databases">
        <title>Novel microbial phyla capable of carbon fixation and sulfur reduction in deep-sea sediments.</title>
        <authorList>
            <person name="Huang J."/>
            <person name="Baker B."/>
            <person name="Wang Y."/>
        </authorList>
    </citation>
    <scope>NUCLEOTIDE SEQUENCE [LARGE SCALE GENOMIC DNA]</scope>
    <source>
        <strain evidence="2">B3_LCP</strain>
    </source>
</reference>
<comment type="caution">
    <text evidence="2">The sequence shown here is derived from an EMBL/GenBank/DDBJ whole genome shotgun (WGS) entry which is preliminary data.</text>
</comment>
<dbReference type="EMBL" id="NJBN01000006">
    <property type="protein sequence ID" value="TKJ39977.1"/>
    <property type="molecule type" value="Genomic_DNA"/>
</dbReference>
<keyword evidence="1" id="KW-0472">Membrane</keyword>
<keyword evidence="1" id="KW-1133">Transmembrane helix</keyword>
<accession>A0A532UZ00</accession>
<organism evidence="2 3">
    <name type="scientific">candidate division LCP-89 bacterium B3_LCP</name>
    <dbReference type="NCBI Taxonomy" id="2012998"/>
    <lineage>
        <taxon>Bacteria</taxon>
        <taxon>Pseudomonadati</taxon>
        <taxon>Bacteria division LCP-89</taxon>
    </lineage>
</organism>
<evidence type="ECO:0000256" key="1">
    <source>
        <dbReference type="SAM" id="Phobius"/>
    </source>
</evidence>
<evidence type="ECO:0000313" key="3">
    <source>
        <dbReference type="Proteomes" id="UP000319619"/>
    </source>
</evidence>
<sequence length="221" mass="25680">MLQKIRQSLSLKPVSADEGWTFIEAVYSVVLLTVVFLGFTITILAFREWMFRSWGIRLVDQYANDVLAFIEDQLRVGGRITEIPSQSELRSFTIYTMNLTDYPIRVADSTAYNFSAHPEQGVFVGIGNTAPEEFYSFRTNHKEHFPPDGWGEDHNFKITGFKFVDWNNPMLSPSFNDAMPQVILNIEYSRKKNVKKESIEYILKKEYRVSAYMKNTLMSRE</sequence>
<name>A0A532UZ00_UNCL8</name>